<keyword evidence="2" id="KW-0732">Signal</keyword>
<dbReference type="Pfam" id="PF10605">
    <property type="entry name" value="3HBOH"/>
    <property type="match status" value="1"/>
</dbReference>
<dbReference type="EMBL" id="JACHLK010000010">
    <property type="protein sequence ID" value="MBB6561877.1"/>
    <property type="molecule type" value="Genomic_DNA"/>
</dbReference>
<keyword evidence="4" id="KW-1185">Reference proteome</keyword>
<comment type="function">
    <text evidence="2">Participates in the degradation of poly-3-hydroxybutyrate (PHB). It works downstream of poly(3-hydroxybutyrate) depolymerase, hydrolyzing D(-)-3-hydroxybutyrate oligomers of various length (3HB-oligomers) into 3HB-monomers.</text>
</comment>
<organism evidence="3 4">
    <name type="scientific">Acidovorax soli</name>
    <dbReference type="NCBI Taxonomy" id="592050"/>
    <lineage>
        <taxon>Bacteria</taxon>
        <taxon>Pseudomonadati</taxon>
        <taxon>Pseudomonadota</taxon>
        <taxon>Betaproteobacteria</taxon>
        <taxon>Burkholderiales</taxon>
        <taxon>Comamonadaceae</taxon>
        <taxon>Acidovorax</taxon>
    </lineage>
</organism>
<dbReference type="Proteomes" id="UP000575083">
    <property type="component" value="Unassembled WGS sequence"/>
</dbReference>
<evidence type="ECO:0000256" key="1">
    <source>
        <dbReference type="ARBA" id="ARBA00022801"/>
    </source>
</evidence>
<evidence type="ECO:0000313" key="3">
    <source>
        <dbReference type="EMBL" id="MBB6561877.1"/>
    </source>
</evidence>
<dbReference type="RefSeq" id="WP_184861370.1">
    <property type="nucleotide sequence ID" value="NZ_JACHLK010000010.1"/>
</dbReference>
<accession>A0A7X0PHY2</accession>
<dbReference type="UniPathway" id="UPA00863"/>
<keyword evidence="1 2" id="KW-0378">Hydrolase</keyword>
<dbReference type="GO" id="GO:0019605">
    <property type="term" value="P:butyrate metabolic process"/>
    <property type="evidence" value="ECO:0007669"/>
    <property type="project" value="UniProtKB-UniRule"/>
</dbReference>
<keyword evidence="2" id="KW-0964">Secreted</keyword>
<protein>
    <recommendedName>
        <fullName evidence="2">D-(-)-3-hydroxybutyrate oligomer hydrolase</fullName>
        <shortName evidence="2">3HB-oligomer hydrolase</shortName>
        <shortName evidence="2">3HBOH</shortName>
        <ecNumber evidence="2">3.1.1.22</ecNumber>
    </recommendedName>
</protein>
<comment type="similarity">
    <text evidence="2">Belongs to the D-(-)-3-hydroxybutyrate oligomer hydrolase family.</text>
</comment>
<dbReference type="EC" id="3.1.1.22" evidence="2"/>
<comment type="caution">
    <text evidence="3">The sequence shown here is derived from an EMBL/GenBank/DDBJ whole genome shotgun (WGS) entry which is preliminary data.</text>
</comment>
<dbReference type="Gene3D" id="3.40.50.1820">
    <property type="entry name" value="alpha/beta hydrolase"/>
    <property type="match status" value="1"/>
</dbReference>
<dbReference type="GO" id="GO:0047989">
    <property type="term" value="F:hydroxybutyrate-dimer hydrolase activity"/>
    <property type="evidence" value="ECO:0007669"/>
    <property type="project" value="UniProtKB-UniRule"/>
</dbReference>
<reference evidence="3 4" key="1">
    <citation type="submission" date="2020-08" db="EMBL/GenBank/DDBJ databases">
        <title>Functional genomics of gut bacteria from endangered species of beetles.</title>
        <authorList>
            <person name="Carlos-Shanley C."/>
        </authorList>
    </citation>
    <scope>NUCLEOTIDE SEQUENCE [LARGE SCALE GENOMIC DNA]</scope>
    <source>
        <strain evidence="3 4">S00198</strain>
    </source>
</reference>
<proteinExistence type="inferred from homology"/>
<gene>
    <name evidence="3" type="ORF">HNP48_004579</name>
</gene>
<feature type="active site" description="Charge relay system" evidence="2">
    <location>
        <position position="312"/>
    </location>
</feature>
<dbReference type="PIRSF" id="PIRSF011409">
    <property type="entry name" value="HObutyrate_olig_hydrol"/>
    <property type="match status" value="1"/>
</dbReference>
<dbReference type="InterPro" id="IPR029058">
    <property type="entry name" value="AB_hydrolase_fold"/>
</dbReference>
<sequence precursor="true">MTSLKAKTTQRTAMLAVCAAVLAACGGGGGDSGSGGGTNVRPAYLGPITETRYDGTGNDLLTAGLGASGLASATPPAYADATRPTGAELRRAAIYNNYRAMLDMTAAGGYGTLYGPNVDAQGRVTTGEGKVPGTEYIAYADDGSGRQNVTLMVQVPDSFNPARPCMITATASGSRGVYGGISTGEWGLKRGCAVAYSDKGTGAAPHDLQNDTVPLIDGTRTTAAAAGKNAAFNANLTPAQLAAFNAATPNRFAFKHAHSGQNAEKDWGTTTLQAVEFGYYVLNERYGALTSSGQRIRTITPGNAIVIASSISNGGGAAIAAAELDTQGLISGVAVSEPAVELPANPGVTVQRGGTAIAVTGRPLIDYTTQANLYQACASLAPSVSTSPYAAAFAAGFAGAALPIAPGRCAALRARGLLTADTTAGQAEESLQKLRAYGWEPESNDLHASLAAFEVAPAVAVTFANSLSRASVQDHLCGFSYAGATTAGAVTPLVPPAALAGMFATGNGVPPAGGVQLINNRAKQGPARDFLSLADSGAFDWNTEGAVCLRDLVTGSDAAARKLQAGVDETRRTGNLRGKPAIIVHGRADALLPVSHTSRPYTALNKRVEGAASKLSYVEVANAQHFDSFIGLPTVLPGYDTRYVPLHVYLNRALDAVYENLASGKALPASQVVRTVPRGGTPGSAPAITAANVPPLADVPAAGNAIAVTAAGAIAIPE</sequence>
<evidence type="ECO:0000256" key="2">
    <source>
        <dbReference type="HAMAP-Rule" id="MF_01906"/>
    </source>
</evidence>
<comment type="subcellular location">
    <subcellularLocation>
        <location evidence="2">Secreted</location>
    </subcellularLocation>
</comment>
<dbReference type="HAMAP" id="MF_01906">
    <property type="entry name" value="3HBOH"/>
    <property type="match status" value="1"/>
</dbReference>
<dbReference type="InterPro" id="IPR016582">
    <property type="entry name" value="OHBut_olig_hydro_put"/>
</dbReference>
<dbReference type="GO" id="GO:0005615">
    <property type="term" value="C:extracellular space"/>
    <property type="evidence" value="ECO:0007669"/>
    <property type="project" value="InterPro"/>
</dbReference>
<name>A0A7X0PHY2_9BURK</name>
<comment type="pathway">
    <text evidence="2">Lipid metabolism; butanoate metabolism.</text>
</comment>
<dbReference type="PROSITE" id="PS51257">
    <property type="entry name" value="PROKAR_LIPOPROTEIN"/>
    <property type="match status" value="1"/>
</dbReference>
<evidence type="ECO:0000313" key="4">
    <source>
        <dbReference type="Proteomes" id="UP000575083"/>
    </source>
</evidence>
<comment type="catalytic activity">
    <reaction evidence="2">
        <text>(3R)-hydroxybutanoate dimer + H2O = 2 (R)-3-hydroxybutanoate + H(+)</text>
        <dbReference type="Rhea" id="RHEA:10172"/>
        <dbReference type="ChEBI" id="CHEBI:10979"/>
        <dbReference type="ChEBI" id="CHEBI:10983"/>
        <dbReference type="ChEBI" id="CHEBI:15377"/>
        <dbReference type="ChEBI" id="CHEBI:15378"/>
        <dbReference type="EC" id="3.1.1.22"/>
    </reaction>
</comment>
<feature type="signal peptide" evidence="2">
    <location>
        <begin position="1"/>
        <end position="23"/>
    </location>
</feature>
<dbReference type="AlphaFoldDB" id="A0A7X0PHY2"/>
<feature type="chain" id="PRO_5031641532" description="D-(-)-3-hydroxybutyrate oligomer hydrolase" evidence="2">
    <location>
        <begin position="24"/>
        <end position="718"/>
    </location>
</feature>